<reference evidence="2" key="2">
    <citation type="submission" date="2020-12" db="EMBL/GenBank/DDBJ databases">
        <authorList>
            <person name="Kanost M."/>
        </authorList>
    </citation>
    <scope>NUCLEOTIDE SEQUENCE</scope>
</reference>
<sequence length="211" mass="23844">MSIPYDNMSVTSRSEQLFTKCCCCIPLRVGCFILGYLNLLINTYHTLVLVTIATFFGVYTNGFDHIDSEPVTSSYDDDVDDQKSLYTVIGVLLMLVIIVNVLWLIINIACLVGLHKRRTGPVKVYIGFATVRLLLGMASFIHLTTAGKTQIDHIITYGIELTFAAYFLMVYYVYAKQLDRENLEAMQKDEAPVTDITFIYPIKLDKEQLVA</sequence>
<feature type="transmembrane region" description="Helical" evidence="1">
    <location>
        <begin position="154"/>
        <end position="174"/>
    </location>
</feature>
<dbReference type="OrthoDB" id="7355243at2759"/>
<organism evidence="2 3">
    <name type="scientific">Manduca sexta</name>
    <name type="common">Tobacco hawkmoth</name>
    <name type="synonym">Tobacco hornworm</name>
    <dbReference type="NCBI Taxonomy" id="7130"/>
    <lineage>
        <taxon>Eukaryota</taxon>
        <taxon>Metazoa</taxon>
        <taxon>Ecdysozoa</taxon>
        <taxon>Arthropoda</taxon>
        <taxon>Hexapoda</taxon>
        <taxon>Insecta</taxon>
        <taxon>Pterygota</taxon>
        <taxon>Neoptera</taxon>
        <taxon>Endopterygota</taxon>
        <taxon>Lepidoptera</taxon>
        <taxon>Glossata</taxon>
        <taxon>Ditrysia</taxon>
        <taxon>Bombycoidea</taxon>
        <taxon>Sphingidae</taxon>
        <taxon>Sphinginae</taxon>
        <taxon>Sphingini</taxon>
        <taxon>Manduca</taxon>
    </lineage>
</organism>
<reference evidence="2" key="1">
    <citation type="journal article" date="2016" name="Insect Biochem. Mol. Biol.">
        <title>Multifaceted biological insights from a draft genome sequence of the tobacco hornworm moth, Manduca sexta.</title>
        <authorList>
            <person name="Kanost M.R."/>
            <person name="Arrese E.L."/>
            <person name="Cao X."/>
            <person name="Chen Y.R."/>
            <person name="Chellapilla S."/>
            <person name="Goldsmith M.R."/>
            <person name="Grosse-Wilde E."/>
            <person name="Heckel D.G."/>
            <person name="Herndon N."/>
            <person name="Jiang H."/>
            <person name="Papanicolaou A."/>
            <person name="Qu J."/>
            <person name="Soulages J.L."/>
            <person name="Vogel H."/>
            <person name="Walters J."/>
            <person name="Waterhouse R.M."/>
            <person name="Ahn S.J."/>
            <person name="Almeida F.C."/>
            <person name="An C."/>
            <person name="Aqrawi P."/>
            <person name="Bretschneider A."/>
            <person name="Bryant W.B."/>
            <person name="Bucks S."/>
            <person name="Chao H."/>
            <person name="Chevignon G."/>
            <person name="Christen J.M."/>
            <person name="Clarke D.F."/>
            <person name="Dittmer N.T."/>
            <person name="Ferguson L.C.F."/>
            <person name="Garavelou S."/>
            <person name="Gordon K.H.J."/>
            <person name="Gunaratna R.T."/>
            <person name="Han Y."/>
            <person name="Hauser F."/>
            <person name="He Y."/>
            <person name="Heidel-Fischer H."/>
            <person name="Hirsh A."/>
            <person name="Hu Y."/>
            <person name="Jiang H."/>
            <person name="Kalra D."/>
            <person name="Klinner C."/>
            <person name="Konig C."/>
            <person name="Kovar C."/>
            <person name="Kroll A.R."/>
            <person name="Kuwar S.S."/>
            <person name="Lee S.L."/>
            <person name="Lehman R."/>
            <person name="Li K."/>
            <person name="Li Z."/>
            <person name="Liang H."/>
            <person name="Lovelace S."/>
            <person name="Lu Z."/>
            <person name="Mansfield J.H."/>
            <person name="McCulloch K.J."/>
            <person name="Mathew T."/>
            <person name="Morton B."/>
            <person name="Muzny D.M."/>
            <person name="Neunemann D."/>
            <person name="Ongeri F."/>
            <person name="Pauchet Y."/>
            <person name="Pu L.L."/>
            <person name="Pyrousis I."/>
            <person name="Rao X.J."/>
            <person name="Redding A."/>
            <person name="Roesel C."/>
            <person name="Sanchez-Gracia A."/>
            <person name="Schaack S."/>
            <person name="Shukla A."/>
            <person name="Tetreau G."/>
            <person name="Wang Y."/>
            <person name="Xiong G.H."/>
            <person name="Traut W."/>
            <person name="Walsh T.K."/>
            <person name="Worley K.C."/>
            <person name="Wu D."/>
            <person name="Wu W."/>
            <person name="Wu Y.Q."/>
            <person name="Zhang X."/>
            <person name="Zou Z."/>
            <person name="Zucker H."/>
            <person name="Briscoe A.D."/>
            <person name="Burmester T."/>
            <person name="Clem R.J."/>
            <person name="Feyereisen R."/>
            <person name="Grimmelikhuijzen C.J.P."/>
            <person name="Hamodrakas S.J."/>
            <person name="Hansson B.S."/>
            <person name="Huguet E."/>
            <person name="Jermiin L.S."/>
            <person name="Lan Q."/>
            <person name="Lehman H.K."/>
            <person name="Lorenzen M."/>
            <person name="Merzendorfer H."/>
            <person name="Michalopoulos I."/>
            <person name="Morton D.B."/>
            <person name="Muthukrishnan S."/>
            <person name="Oakeshott J.G."/>
            <person name="Palmer W."/>
            <person name="Park Y."/>
            <person name="Passarelli A.L."/>
            <person name="Rozas J."/>
            <person name="Schwartz L.M."/>
            <person name="Smith W."/>
            <person name="Southgate A."/>
            <person name="Vilcinskas A."/>
            <person name="Vogt R."/>
            <person name="Wang P."/>
            <person name="Werren J."/>
            <person name="Yu X.Q."/>
            <person name="Zhou J.J."/>
            <person name="Brown S.J."/>
            <person name="Scherer S.E."/>
            <person name="Richards S."/>
            <person name="Blissard G.W."/>
        </authorList>
    </citation>
    <scope>NUCLEOTIDE SEQUENCE</scope>
</reference>
<feature type="transmembrane region" description="Helical" evidence="1">
    <location>
        <begin position="86"/>
        <end position="112"/>
    </location>
</feature>
<dbReference type="AlphaFoldDB" id="A0A921YQI3"/>
<protein>
    <submittedName>
        <fullName evidence="2">Uncharacterized protein</fullName>
    </submittedName>
</protein>
<keyword evidence="1" id="KW-0812">Transmembrane</keyword>
<dbReference type="EMBL" id="JH668297">
    <property type="protein sequence ID" value="KAG6442937.1"/>
    <property type="molecule type" value="Genomic_DNA"/>
</dbReference>
<keyword evidence="3" id="KW-1185">Reference proteome</keyword>
<feature type="transmembrane region" description="Helical" evidence="1">
    <location>
        <begin position="124"/>
        <end position="142"/>
    </location>
</feature>
<accession>A0A921YQI3</accession>
<proteinExistence type="predicted"/>
<evidence type="ECO:0000256" key="1">
    <source>
        <dbReference type="SAM" id="Phobius"/>
    </source>
</evidence>
<name>A0A921YQI3_MANSE</name>
<dbReference type="Proteomes" id="UP000791440">
    <property type="component" value="Unassembled WGS sequence"/>
</dbReference>
<evidence type="ECO:0000313" key="2">
    <source>
        <dbReference type="EMBL" id="KAG6442937.1"/>
    </source>
</evidence>
<comment type="caution">
    <text evidence="2">The sequence shown here is derived from an EMBL/GenBank/DDBJ whole genome shotgun (WGS) entry which is preliminary data.</text>
</comment>
<keyword evidence="1" id="KW-0472">Membrane</keyword>
<gene>
    <name evidence="2" type="ORF">O3G_MSEX002574</name>
</gene>
<evidence type="ECO:0000313" key="3">
    <source>
        <dbReference type="Proteomes" id="UP000791440"/>
    </source>
</evidence>
<keyword evidence="1" id="KW-1133">Transmembrane helix</keyword>